<keyword evidence="1" id="KW-1133">Transmembrane helix</keyword>
<dbReference type="InParanoid" id="A0A3N4K7P7"/>
<keyword evidence="1" id="KW-0472">Membrane</keyword>
<dbReference type="EMBL" id="ML119354">
    <property type="protein sequence ID" value="RPB06433.1"/>
    <property type="molecule type" value="Genomic_DNA"/>
</dbReference>
<keyword evidence="3" id="KW-1185">Reference proteome</keyword>
<name>A0A3N4K7P7_9PEZI</name>
<evidence type="ECO:0000313" key="2">
    <source>
        <dbReference type="EMBL" id="RPB06433.1"/>
    </source>
</evidence>
<proteinExistence type="predicted"/>
<dbReference type="Proteomes" id="UP000277580">
    <property type="component" value="Unassembled WGS sequence"/>
</dbReference>
<keyword evidence="1" id="KW-0812">Transmembrane</keyword>
<accession>A0A3N4K7P7</accession>
<evidence type="ECO:0000313" key="3">
    <source>
        <dbReference type="Proteomes" id="UP000277580"/>
    </source>
</evidence>
<organism evidence="2 3">
    <name type="scientific">Morchella conica CCBAS932</name>
    <dbReference type="NCBI Taxonomy" id="1392247"/>
    <lineage>
        <taxon>Eukaryota</taxon>
        <taxon>Fungi</taxon>
        <taxon>Dikarya</taxon>
        <taxon>Ascomycota</taxon>
        <taxon>Pezizomycotina</taxon>
        <taxon>Pezizomycetes</taxon>
        <taxon>Pezizales</taxon>
        <taxon>Morchellaceae</taxon>
        <taxon>Morchella</taxon>
    </lineage>
</organism>
<reference evidence="2 3" key="1">
    <citation type="journal article" date="2018" name="Nat. Ecol. Evol.">
        <title>Pezizomycetes genomes reveal the molecular basis of ectomycorrhizal truffle lifestyle.</title>
        <authorList>
            <person name="Murat C."/>
            <person name="Payen T."/>
            <person name="Noel B."/>
            <person name="Kuo A."/>
            <person name="Morin E."/>
            <person name="Chen J."/>
            <person name="Kohler A."/>
            <person name="Krizsan K."/>
            <person name="Balestrini R."/>
            <person name="Da Silva C."/>
            <person name="Montanini B."/>
            <person name="Hainaut M."/>
            <person name="Levati E."/>
            <person name="Barry K.W."/>
            <person name="Belfiori B."/>
            <person name="Cichocki N."/>
            <person name="Clum A."/>
            <person name="Dockter R.B."/>
            <person name="Fauchery L."/>
            <person name="Guy J."/>
            <person name="Iotti M."/>
            <person name="Le Tacon F."/>
            <person name="Lindquist E.A."/>
            <person name="Lipzen A."/>
            <person name="Malagnac F."/>
            <person name="Mello A."/>
            <person name="Molinier V."/>
            <person name="Miyauchi S."/>
            <person name="Poulain J."/>
            <person name="Riccioni C."/>
            <person name="Rubini A."/>
            <person name="Sitrit Y."/>
            <person name="Splivallo R."/>
            <person name="Traeger S."/>
            <person name="Wang M."/>
            <person name="Zifcakova L."/>
            <person name="Wipf D."/>
            <person name="Zambonelli A."/>
            <person name="Paolocci F."/>
            <person name="Nowrousian M."/>
            <person name="Ottonello S."/>
            <person name="Baldrian P."/>
            <person name="Spatafora J.W."/>
            <person name="Henrissat B."/>
            <person name="Nagy L.G."/>
            <person name="Aury J.M."/>
            <person name="Wincker P."/>
            <person name="Grigoriev I.V."/>
            <person name="Bonfante P."/>
            <person name="Martin F.M."/>
        </authorList>
    </citation>
    <scope>NUCLEOTIDE SEQUENCE [LARGE SCALE GENOMIC DNA]</scope>
    <source>
        <strain evidence="2 3">CCBAS932</strain>
    </source>
</reference>
<sequence>MELIHLFHPTSILLLLPVFLCLRLCPQHQPPRHSRLNLHPFRLRDNLRRPGLEALDLRVGFELLVARDKSFRF</sequence>
<gene>
    <name evidence="2" type="ORF">P167DRAFT_540793</name>
</gene>
<protein>
    <submittedName>
        <fullName evidence="2">Uncharacterized protein</fullName>
    </submittedName>
</protein>
<evidence type="ECO:0000256" key="1">
    <source>
        <dbReference type="SAM" id="Phobius"/>
    </source>
</evidence>
<dbReference type="AlphaFoldDB" id="A0A3N4K7P7"/>
<feature type="transmembrane region" description="Helical" evidence="1">
    <location>
        <begin position="6"/>
        <end position="25"/>
    </location>
</feature>